<organism evidence="1 2">
    <name type="scientific">Acetobacter malorum</name>
    <dbReference type="NCBI Taxonomy" id="178901"/>
    <lineage>
        <taxon>Bacteria</taxon>
        <taxon>Pseudomonadati</taxon>
        <taxon>Pseudomonadota</taxon>
        <taxon>Alphaproteobacteria</taxon>
        <taxon>Acetobacterales</taxon>
        <taxon>Acetobacteraceae</taxon>
        <taxon>Acetobacter</taxon>
    </lineage>
</organism>
<protein>
    <submittedName>
        <fullName evidence="1">Uncharacterized protein</fullName>
    </submittedName>
</protein>
<proteinExistence type="predicted"/>
<dbReference type="Proteomes" id="UP000077349">
    <property type="component" value="Unassembled WGS sequence"/>
</dbReference>
<comment type="caution">
    <text evidence="1">The sequence shown here is derived from an EMBL/GenBank/DDBJ whole genome shotgun (WGS) entry which is preliminary data.</text>
</comment>
<sequence length="79" mass="8258">MHSGGRKLHQLMVIADCPLRSLANGGLYVRDEAEAAAAHLALRKCGRSLAPSVEGRITPGECGFVSGSHLACLSIRCAV</sequence>
<reference evidence="1 2" key="1">
    <citation type="submission" date="2016-03" db="EMBL/GenBank/DDBJ databases">
        <title>Draft genome sequence of Acetobacter malorum CECT 7742, a strain isolated from strawberry vinegar.</title>
        <authorList>
            <person name="Sainz F."/>
            <person name="Mas A."/>
            <person name="Torija M.J."/>
        </authorList>
    </citation>
    <scope>NUCLEOTIDE SEQUENCE [LARGE SCALE GENOMIC DNA]</scope>
    <source>
        <strain evidence="1 2">CECT 7742</strain>
    </source>
</reference>
<gene>
    <name evidence="1" type="ORF">Amal_03325</name>
</gene>
<evidence type="ECO:0000313" key="1">
    <source>
        <dbReference type="EMBL" id="OAG75507.1"/>
    </source>
</evidence>
<name>A0A177G7F6_9PROT</name>
<accession>A0A177G7F6</accession>
<dbReference type="EMBL" id="LVHD01000041">
    <property type="protein sequence ID" value="OAG75507.1"/>
    <property type="molecule type" value="Genomic_DNA"/>
</dbReference>
<evidence type="ECO:0000313" key="2">
    <source>
        <dbReference type="Proteomes" id="UP000077349"/>
    </source>
</evidence>
<dbReference type="AlphaFoldDB" id="A0A177G7F6"/>